<protein>
    <submittedName>
        <fullName evidence="1">Uncharacterized protein</fullName>
    </submittedName>
</protein>
<evidence type="ECO:0000313" key="1">
    <source>
        <dbReference type="EMBL" id="DAE00441.1"/>
    </source>
</evidence>
<name>A0A8S5P1Y7_9CAUD</name>
<dbReference type="EMBL" id="BK015301">
    <property type="protein sequence ID" value="DAE00441.1"/>
    <property type="molecule type" value="Genomic_DNA"/>
</dbReference>
<reference evidence="1" key="1">
    <citation type="journal article" date="2021" name="Proc. Natl. Acad. Sci. U.S.A.">
        <title>A Catalog of Tens of Thousands of Viruses from Human Metagenomes Reveals Hidden Associations with Chronic Diseases.</title>
        <authorList>
            <person name="Tisza M.J."/>
            <person name="Buck C.B."/>
        </authorList>
    </citation>
    <scope>NUCLEOTIDE SEQUENCE</scope>
    <source>
        <strain evidence="1">CtLnO19</strain>
    </source>
</reference>
<accession>A0A8S5P1Y7</accession>
<organism evidence="1">
    <name type="scientific">Myoviridae sp. ctLnO19</name>
    <dbReference type="NCBI Taxonomy" id="2825085"/>
    <lineage>
        <taxon>Viruses</taxon>
        <taxon>Duplodnaviria</taxon>
        <taxon>Heunggongvirae</taxon>
        <taxon>Uroviricota</taxon>
        <taxon>Caudoviricetes</taxon>
    </lineage>
</organism>
<proteinExistence type="predicted"/>
<sequence length="29" mass="3316">MMKKDDIHSSTLATGVEECISLPYYQLNQ</sequence>